<proteinExistence type="inferred from homology"/>
<gene>
    <name evidence="3" type="ORF">OKA05_21510</name>
</gene>
<evidence type="ECO:0000256" key="2">
    <source>
        <dbReference type="ARBA" id="ARBA00023002"/>
    </source>
</evidence>
<dbReference type="PANTHER" id="PTHR24321:SF8">
    <property type="entry name" value="ESTRADIOL 17-BETA-DEHYDROGENASE 8-RELATED"/>
    <property type="match status" value="1"/>
</dbReference>
<reference evidence="3 4" key="1">
    <citation type="submission" date="2022-10" db="EMBL/GenBank/DDBJ databases">
        <title>Luteolibacter arcticus strain CCTCC AB 2014275, whole genome shotgun sequencing project.</title>
        <authorList>
            <person name="Zhao G."/>
            <person name="Shen L."/>
        </authorList>
    </citation>
    <scope>NUCLEOTIDE SEQUENCE [LARGE SCALE GENOMIC DNA]</scope>
    <source>
        <strain evidence="3 4">CCTCC AB 2014275</strain>
    </source>
</reference>
<accession>A0ABT3GNS3</accession>
<evidence type="ECO:0000313" key="3">
    <source>
        <dbReference type="EMBL" id="MCW1925152.1"/>
    </source>
</evidence>
<dbReference type="PRINTS" id="PR00080">
    <property type="entry name" value="SDRFAMILY"/>
</dbReference>
<dbReference type="RefSeq" id="WP_264489258.1">
    <property type="nucleotide sequence ID" value="NZ_JAPDDT010000012.1"/>
</dbReference>
<comment type="similarity">
    <text evidence="1">Belongs to the short-chain dehydrogenases/reductases (SDR) family.</text>
</comment>
<organism evidence="3 4">
    <name type="scientific">Luteolibacter arcticus</name>
    <dbReference type="NCBI Taxonomy" id="1581411"/>
    <lineage>
        <taxon>Bacteria</taxon>
        <taxon>Pseudomonadati</taxon>
        <taxon>Verrucomicrobiota</taxon>
        <taxon>Verrucomicrobiia</taxon>
        <taxon>Verrucomicrobiales</taxon>
        <taxon>Verrucomicrobiaceae</taxon>
        <taxon>Luteolibacter</taxon>
    </lineage>
</organism>
<protein>
    <submittedName>
        <fullName evidence="3">SDR family oxidoreductase</fullName>
    </submittedName>
</protein>
<dbReference type="Pfam" id="PF13561">
    <property type="entry name" value="adh_short_C2"/>
    <property type="match status" value="1"/>
</dbReference>
<evidence type="ECO:0000256" key="1">
    <source>
        <dbReference type="ARBA" id="ARBA00006484"/>
    </source>
</evidence>
<sequence length="267" mass="27787">MSKNVSFDFRDKSAVITGGGSGIGKAAAALFAQAGARVAIIGRDLSDLEKAAEEMSFGAEHKVYCVAADVSDATEMADAIQAIGGKFGGIDIVVANAGINGVWAPLEELEVDEWNTTIGINLRGTFLTVKLALPFLKRRGGSVIVISSINGTRVFSNSGATAYSCSKAAQVAFCKMTALELAKDKIRVNAVCPGAIETNIDDSTERRGLQDLHLPVEFPDGDVPLTGGGPGRPEQVAQLIAFLASDASAHITGTEIYIEGAQSLLQG</sequence>
<dbReference type="CDD" id="cd05233">
    <property type="entry name" value="SDR_c"/>
    <property type="match status" value="1"/>
</dbReference>
<dbReference type="InterPro" id="IPR036291">
    <property type="entry name" value="NAD(P)-bd_dom_sf"/>
</dbReference>
<dbReference type="Proteomes" id="UP001320876">
    <property type="component" value="Unassembled WGS sequence"/>
</dbReference>
<dbReference type="PANTHER" id="PTHR24321">
    <property type="entry name" value="DEHYDROGENASES, SHORT CHAIN"/>
    <property type="match status" value="1"/>
</dbReference>
<dbReference type="SUPFAM" id="SSF51735">
    <property type="entry name" value="NAD(P)-binding Rossmann-fold domains"/>
    <property type="match status" value="1"/>
</dbReference>
<keyword evidence="2" id="KW-0560">Oxidoreductase</keyword>
<comment type="caution">
    <text evidence="3">The sequence shown here is derived from an EMBL/GenBank/DDBJ whole genome shotgun (WGS) entry which is preliminary data.</text>
</comment>
<keyword evidence="4" id="KW-1185">Reference proteome</keyword>
<name>A0ABT3GNS3_9BACT</name>
<dbReference type="InterPro" id="IPR002347">
    <property type="entry name" value="SDR_fam"/>
</dbReference>
<evidence type="ECO:0000313" key="4">
    <source>
        <dbReference type="Proteomes" id="UP001320876"/>
    </source>
</evidence>
<dbReference type="Gene3D" id="3.40.50.720">
    <property type="entry name" value="NAD(P)-binding Rossmann-like Domain"/>
    <property type="match status" value="1"/>
</dbReference>
<dbReference type="EMBL" id="JAPDDT010000012">
    <property type="protein sequence ID" value="MCW1925152.1"/>
    <property type="molecule type" value="Genomic_DNA"/>
</dbReference>
<dbReference type="PRINTS" id="PR00081">
    <property type="entry name" value="GDHRDH"/>
</dbReference>
<dbReference type="NCBIfam" id="NF004203">
    <property type="entry name" value="PRK05653.2-4"/>
    <property type="match status" value="1"/>
</dbReference>